<proteinExistence type="predicted"/>
<keyword evidence="5" id="KW-1185">Reference proteome</keyword>
<dbReference type="PANTHER" id="PTHR35848:SF6">
    <property type="entry name" value="CUPIN TYPE-2 DOMAIN-CONTAINING PROTEIN"/>
    <property type="match status" value="1"/>
</dbReference>
<name>L9W2F4_9EURY</name>
<dbReference type="PANTHER" id="PTHR35848">
    <property type="entry name" value="OXALATE-BINDING PROTEIN"/>
    <property type="match status" value="1"/>
</dbReference>
<feature type="region of interest" description="Disordered" evidence="2">
    <location>
        <begin position="1"/>
        <end position="28"/>
    </location>
</feature>
<dbReference type="InterPro" id="IPR011051">
    <property type="entry name" value="RmlC_Cupin_sf"/>
</dbReference>
<dbReference type="InterPro" id="IPR013096">
    <property type="entry name" value="Cupin_2"/>
</dbReference>
<dbReference type="SUPFAM" id="SSF51182">
    <property type="entry name" value="RmlC-like cupins"/>
    <property type="match status" value="1"/>
</dbReference>
<evidence type="ECO:0000313" key="5">
    <source>
        <dbReference type="Proteomes" id="UP000011661"/>
    </source>
</evidence>
<dbReference type="OrthoDB" id="200322at2157"/>
<dbReference type="eggNOG" id="ENOG502N5SY">
    <property type="taxonomic scope" value="Archaea"/>
</dbReference>
<feature type="compositionally biased region" description="Basic and acidic residues" evidence="2">
    <location>
        <begin position="7"/>
        <end position="16"/>
    </location>
</feature>
<evidence type="ECO:0000259" key="3">
    <source>
        <dbReference type="Pfam" id="PF07883"/>
    </source>
</evidence>
<evidence type="ECO:0000313" key="4">
    <source>
        <dbReference type="EMBL" id="ELY43684.1"/>
    </source>
</evidence>
<dbReference type="RefSeq" id="WP_008163484.1">
    <property type="nucleotide sequence ID" value="NZ_AOHX01000042.1"/>
</dbReference>
<feature type="domain" description="Cupin type-2" evidence="3">
    <location>
        <begin position="61"/>
        <end position="125"/>
    </location>
</feature>
<dbReference type="Proteomes" id="UP000011661">
    <property type="component" value="Unassembled WGS sequence"/>
</dbReference>
<evidence type="ECO:0000256" key="2">
    <source>
        <dbReference type="SAM" id="MobiDB-lite"/>
    </source>
</evidence>
<organism evidence="4 5">
    <name type="scientific">Natronorubrum sulfidifaciens JCM 14089</name>
    <dbReference type="NCBI Taxonomy" id="1230460"/>
    <lineage>
        <taxon>Archaea</taxon>
        <taxon>Methanobacteriati</taxon>
        <taxon>Methanobacteriota</taxon>
        <taxon>Stenosarchaea group</taxon>
        <taxon>Halobacteria</taxon>
        <taxon>Halobacteriales</taxon>
        <taxon>Natrialbaceae</taxon>
        <taxon>Natronorubrum</taxon>
    </lineage>
</organism>
<sequence>MATTARKQPEAARAIDLDQFEGADVSQEGDEHAQLRAYFPLTPGMPNGTDAGAEESMLVCIELEPGNYLPSHRDSNEELLVATSGRVEATVGDETIPLEAGQCAVVPEMEPHGLENTGDETAHIIGFFPAAELTATFEEPLEPFGTAEITIEPAAGDEPRDE</sequence>
<reference evidence="4 5" key="1">
    <citation type="journal article" date="2014" name="PLoS Genet.">
        <title>Phylogenetically driven sequencing of extremely halophilic archaea reveals strategies for static and dynamic osmo-response.</title>
        <authorList>
            <person name="Becker E.A."/>
            <person name="Seitzer P.M."/>
            <person name="Tritt A."/>
            <person name="Larsen D."/>
            <person name="Krusor M."/>
            <person name="Yao A.I."/>
            <person name="Wu D."/>
            <person name="Madern D."/>
            <person name="Eisen J.A."/>
            <person name="Darling A.E."/>
            <person name="Facciotti M.T."/>
        </authorList>
    </citation>
    <scope>NUCLEOTIDE SEQUENCE [LARGE SCALE GENOMIC DNA]</scope>
    <source>
        <strain evidence="4 5">JCM 14089</strain>
    </source>
</reference>
<gene>
    <name evidence="4" type="ORF">C495_12769</name>
</gene>
<keyword evidence="1" id="KW-0479">Metal-binding</keyword>
<dbReference type="GO" id="GO:0046872">
    <property type="term" value="F:metal ion binding"/>
    <property type="evidence" value="ECO:0007669"/>
    <property type="project" value="UniProtKB-KW"/>
</dbReference>
<comment type="caution">
    <text evidence="4">The sequence shown here is derived from an EMBL/GenBank/DDBJ whole genome shotgun (WGS) entry which is preliminary data.</text>
</comment>
<accession>L9W2F4</accession>
<dbReference type="Pfam" id="PF07883">
    <property type="entry name" value="Cupin_2"/>
    <property type="match status" value="1"/>
</dbReference>
<dbReference type="InterPro" id="IPR051610">
    <property type="entry name" value="GPI/OXD"/>
</dbReference>
<protein>
    <recommendedName>
        <fullName evidence="3">Cupin type-2 domain-containing protein</fullName>
    </recommendedName>
</protein>
<dbReference type="EMBL" id="AOHX01000042">
    <property type="protein sequence ID" value="ELY43684.1"/>
    <property type="molecule type" value="Genomic_DNA"/>
</dbReference>
<evidence type="ECO:0000256" key="1">
    <source>
        <dbReference type="ARBA" id="ARBA00022723"/>
    </source>
</evidence>
<dbReference type="AlphaFoldDB" id="L9W2F4"/>
<feature type="region of interest" description="Disordered" evidence="2">
    <location>
        <begin position="143"/>
        <end position="162"/>
    </location>
</feature>
<dbReference type="Gene3D" id="2.60.120.10">
    <property type="entry name" value="Jelly Rolls"/>
    <property type="match status" value="1"/>
</dbReference>
<dbReference type="InterPro" id="IPR014710">
    <property type="entry name" value="RmlC-like_jellyroll"/>
</dbReference>
<dbReference type="PATRIC" id="fig|1230460.4.peg.2597"/>